<reference evidence="1" key="1">
    <citation type="submission" date="2021-02" db="EMBL/GenBank/DDBJ databases">
        <authorList>
            <person name="Han P."/>
        </authorList>
    </citation>
    <scope>NUCLEOTIDE SEQUENCE</scope>
    <source>
        <strain evidence="1">Candidatus Nitrosotenuis uzonensis 5A</strain>
    </source>
</reference>
<evidence type="ECO:0000313" key="2">
    <source>
        <dbReference type="Proteomes" id="UP000655759"/>
    </source>
</evidence>
<sequence>MVPKKIAFEDIFSDEYIRRILKTTNDYRSAHEISEECNIPIMTTYRRINHLLNYGFLDVKGYIINGVRLNKYKRNLVYKYDDGDPRIKAILGIITENPGISYSELKNKTGYPDGLLNRLVSKMSNKKNINMLKIANRLSFFPPQTEQFERNLLIHLRKETSKAIVTFLLVRERSSFKEIKEAIKKSPATTSLVLTKLVELGIVLRVSNTVPTYMLKDKKLVYNSLKKIEPKAIDEFKDRFADTFSYF</sequence>
<dbReference type="Proteomes" id="UP000655759">
    <property type="component" value="Unassembled WGS sequence"/>
</dbReference>
<dbReference type="PANTHER" id="PTHR36216:SF1">
    <property type="entry name" value="HTH ARSR-TYPE DOMAIN-CONTAINING PROTEIN"/>
    <property type="match status" value="1"/>
</dbReference>
<dbReference type="SUPFAM" id="SSF46785">
    <property type="entry name" value="Winged helix' DNA-binding domain"/>
    <property type="match status" value="1"/>
</dbReference>
<dbReference type="EMBL" id="CAJNAQ010000002">
    <property type="protein sequence ID" value="CAE6486327.1"/>
    <property type="molecule type" value="Genomic_DNA"/>
</dbReference>
<organism evidence="1 2">
    <name type="scientific">Candidatus Nitrosotenuis uzonensis</name>
    <dbReference type="NCBI Taxonomy" id="1407055"/>
    <lineage>
        <taxon>Archaea</taxon>
        <taxon>Nitrososphaerota</taxon>
        <taxon>Candidatus Nitrosotenuis</taxon>
    </lineage>
</organism>
<dbReference type="InterPro" id="IPR036390">
    <property type="entry name" value="WH_DNA-bd_sf"/>
</dbReference>
<accession>A0A812EYE8</accession>
<gene>
    <name evidence="1" type="ORF">NUZ5A_20124</name>
</gene>
<dbReference type="PANTHER" id="PTHR36216">
    <property type="entry name" value="TRANSCRIPTIONAL REGULATOR, TRMB"/>
    <property type="match status" value="1"/>
</dbReference>
<dbReference type="RefSeq" id="WP_205097746.1">
    <property type="nucleotide sequence ID" value="NZ_CAJNAQ010000002.1"/>
</dbReference>
<name>A0A812EYE8_9ARCH</name>
<dbReference type="Pfam" id="PF13412">
    <property type="entry name" value="HTH_24"/>
    <property type="match status" value="1"/>
</dbReference>
<comment type="caution">
    <text evidence="1">The sequence shown here is derived from an EMBL/GenBank/DDBJ whole genome shotgun (WGS) entry which is preliminary data.</text>
</comment>
<protein>
    <submittedName>
        <fullName evidence="1">Transcriptional regulator TrmB protein</fullName>
    </submittedName>
</protein>
<proteinExistence type="predicted"/>
<evidence type="ECO:0000313" key="1">
    <source>
        <dbReference type="EMBL" id="CAE6486327.1"/>
    </source>
</evidence>
<dbReference type="AlphaFoldDB" id="A0A812EYE8"/>